<keyword evidence="8" id="KW-1185">Reference proteome</keyword>
<evidence type="ECO:0000256" key="3">
    <source>
        <dbReference type="ARBA" id="ARBA00022475"/>
    </source>
</evidence>
<evidence type="ECO:0000256" key="4">
    <source>
        <dbReference type="ARBA" id="ARBA00022741"/>
    </source>
</evidence>
<reference evidence="7 8" key="1">
    <citation type="submission" date="2018-05" db="EMBL/GenBank/DDBJ databases">
        <title>Genomic Encyclopedia of Type Strains, Phase IV (KMG-IV): sequencing the most valuable type-strain genomes for metagenomic binning, comparative biology and taxonomic classification.</title>
        <authorList>
            <person name="Goeker M."/>
        </authorList>
    </citation>
    <scope>NUCLEOTIDE SEQUENCE [LARGE SCALE GENOMIC DNA]</scope>
    <source>
        <strain evidence="7 8">DSM 566</strain>
    </source>
</reference>
<dbReference type="EMBL" id="QJJS01000002">
    <property type="protein sequence ID" value="PXW98841.1"/>
    <property type="molecule type" value="Genomic_DNA"/>
</dbReference>
<dbReference type="Pfam" id="PF00005">
    <property type="entry name" value="ABC_tran"/>
    <property type="match status" value="1"/>
</dbReference>
<organism evidence="7 8">
    <name type="scientific">Sphaerotilus hippei</name>
    <dbReference type="NCBI Taxonomy" id="744406"/>
    <lineage>
        <taxon>Bacteria</taxon>
        <taxon>Pseudomonadati</taxon>
        <taxon>Pseudomonadota</taxon>
        <taxon>Betaproteobacteria</taxon>
        <taxon>Burkholderiales</taxon>
        <taxon>Sphaerotilaceae</taxon>
        <taxon>Sphaerotilus</taxon>
    </lineage>
</organism>
<evidence type="ECO:0000256" key="2">
    <source>
        <dbReference type="ARBA" id="ARBA00022448"/>
    </source>
</evidence>
<dbReference type="InterPro" id="IPR003593">
    <property type="entry name" value="AAA+_ATPase"/>
</dbReference>
<dbReference type="AlphaFoldDB" id="A0A318H526"/>
<dbReference type="Gene3D" id="3.40.50.300">
    <property type="entry name" value="P-loop containing nucleotide triphosphate hydrolases"/>
    <property type="match status" value="1"/>
</dbReference>
<keyword evidence="5 7" id="KW-0067">ATP-binding</keyword>
<keyword evidence="3" id="KW-0472">Membrane</keyword>
<dbReference type="PANTHER" id="PTHR42734:SF5">
    <property type="entry name" value="IRON TRANSPORT SYSTEM ATP-BINDING PROTEIN HI_0361-RELATED"/>
    <property type="match status" value="1"/>
</dbReference>
<evidence type="ECO:0000256" key="5">
    <source>
        <dbReference type="ARBA" id="ARBA00022840"/>
    </source>
</evidence>
<dbReference type="InterPro" id="IPR047748">
    <property type="entry name" value="AztA-like"/>
</dbReference>
<sequence>MSAHPHHHVATHRLTHGEALALKNLTVAYRGHPAVHHLDGAFERGSMTAIVGPNGAGKSSLLGALTGELRPAEGEVTRAAGLRLAYLPQQSQIDRSFPVQVMDVVALGLWSQLGRWRGLDAAQREQVRAALAAVGLQGFERRLIGEISVGQFQRVLFARVLLQQADVILLDEPFNAIDARTTADLLGVVHRWHAEARTVIAVLHDLDQVRTHFERTLLLARRCVAWGPTAEVLRAEHLFAARQMSQTWDEAAPRCVEPA</sequence>
<dbReference type="Proteomes" id="UP000247811">
    <property type="component" value="Unassembled WGS sequence"/>
</dbReference>
<dbReference type="PANTHER" id="PTHR42734">
    <property type="entry name" value="METAL TRANSPORT SYSTEM ATP-BINDING PROTEIN TM_0124-RELATED"/>
    <property type="match status" value="1"/>
</dbReference>
<dbReference type="InterPro" id="IPR050153">
    <property type="entry name" value="Metal_Ion_Import_ABC"/>
</dbReference>
<dbReference type="PROSITE" id="PS00211">
    <property type="entry name" value="ABC_TRANSPORTER_1"/>
    <property type="match status" value="1"/>
</dbReference>
<dbReference type="InterPro" id="IPR027417">
    <property type="entry name" value="P-loop_NTPase"/>
</dbReference>
<gene>
    <name evidence="7" type="ORF">C7444_102332</name>
</gene>
<dbReference type="SUPFAM" id="SSF52540">
    <property type="entry name" value="P-loop containing nucleoside triphosphate hydrolases"/>
    <property type="match status" value="1"/>
</dbReference>
<evidence type="ECO:0000256" key="1">
    <source>
        <dbReference type="ARBA" id="ARBA00005417"/>
    </source>
</evidence>
<keyword evidence="3" id="KW-1003">Cell membrane</keyword>
<accession>A0A318H526</accession>
<evidence type="ECO:0000313" key="7">
    <source>
        <dbReference type="EMBL" id="PXW98841.1"/>
    </source>
</evidence>
<evidence type="ECO:0000259" key="6">
    <source>
        <dbReference type="PROSITE" id="PS50893"/>
    </source>
</evidence>
<dbReference type="OrthoDB" id="9806726at2"/>
<dbReference type="GO" id="GO:0016887">
    <property type="term" value="F:ATP hydrolysis activity"/>
    <property type="evidence" value="ECO:0007669"/>
    <property type="project" value="InterPro"/>
</dbReference>
<keyword evidence="4" id="KW-0547">Nucleotide-binding</keyword>
<comment type="similarity">
    <text evidence="1">Belongs to the ABC transporter superfamily.</text>
</comment>
<dbReference type="RefSeq" id="WP_110399455.1">
    <property type="nucleotide sequence ID" value="NZ_QJJS01000002.1"/>
</dbReference>
<dbReference type="CDD" id="cd03235">
    <property type="entry name" value="ABC_Metallic_Cations"/>
    <property type="match status" value="1"/>
</dbReference>
<evidence type="ECO:0000313" key="8">
    <source>
        <dbReference type="Proteomes" id="UP000247811"/>
    </source>
</evidence>
<dbReference type="SMART" id="SM00382">
    <property type="entry name" value="AAA"/>
    <property type="match status" value="1"/>
</dbReference>
<name>A0A318H526_9BURK</name>
<keyword evidence="2" id="KW-0813">Transport</keyword>
<dbReference type="InterPro" id="IPR017871">
    <property type="entry name" value="ABC_transporter-like_CS"/>
</dbReference>
<feature type="domain" description="ABC transporter" evidence="6">
    <location>
        <begin position="20"/>
        <end position="246"/>
    </location>
</feature>
<dbReference type="GO" id="GO:0005524">
    <property type="term" value="F:ATP binding"/>
    <property type="evidence" value="ECO:0007669"/>
    <property type="project" value="UniProtKB-KW"/>
</dbReference>
<dbReference type="PROSITE" id="PS50893">
    <property type="entry name" value="ABC_TRANSPORTER_2"/>
    <property type="match status" value="1"/>
</dbReference>
<dbReference type="NCBIfam" id="NF040873">
    <property type="entry name" value="AztA"/>
    <property type="match status" value="1"/>
</dbReference>
<proteinExistence type="inferred from homology"/>
<dbReference type="InterPro" id="IPR003439">
    <property type="entry name" value="ABC_transporter-like_ATP-bd"/>
</dbReference>
<comment type="caution">
    <text evidence="7">The sequence shown here is derived from an EMBL/GenBank/DDBJ whole genome shotgun (WGS) entry which is preliminary data.</text>
</comment>
<protein>
    <submittedName>
        <fullName evidence="7">Zinc/manganese transport system ATP-binding protein</fullName>
    </submittedName>
</protein>